<dbReference type="InterPro" id="IPR036097">
    <property type="entry name" value="HisK_dim/P_sf"/>
</dbReference>
<dbReference type="InterPro" id="IPR004358">
    <property type="entry name" value="Sig_transdc_His_kin-like_C"/>
</dbReference>
<dbReference type="EC" id="2.7.13.3" evidence="2"/>
<evidence type="ECO:0000256" key="1">
    <source>
        <dbReference type="ARBA" id="ARBA00000085"/>
    </source>
</evidence>
<feature type="coiled-coil region" evidence="5">
    <location>
        <begin position="340"/>
        <end position="367"/>
    </location>
</feature>
<dbReference type="InterPro" id="IPR003594">
    <property type="entry name" value="HATPase_dom"/>
</dbReference>
<dbReference type="Pfam" id="PF00072">
    <property type="entry name" value="Response_reg"/>
    <property type="match status" value="1"/>
</dbReference>
<dbReference type="SUPFAM" id="SSF55874">
    <property type="entry name" value="ATPase domain of HSP90 chaperone/DNA topoisomerase II/histidine kinase"/>
    <property type="match status" value="1"/>
</dbReference>
<sequence>MKVKSHLAVMVTAVLVPIVFFSGWTLLMLLQAERDLALRNMHEVAHSTMLAIDQEMAVAFAISTTLATSHRLKDADFAAFYEIAIATNKGRNTHTSLLDNTGLQLFNTLAPYDAELKPPLPTTTERINKLLATNEPAISDLILGSRTRSYLVAAETPVTIDDGRRFVITEWLYVNALKEKFPKTLPDTWLISLFDRNGITIARNIEHDASVGKPPLPEIREFILAGTNQFRGRSREGLEVYAVTARSSLTGWTVGIGVPVSEIENSARQAAILGALGLFSALLIGTFAAYLFGRKLLDAVRSASSAASLLGQGKIPERHHSSLDEVNELHEALLDAGKVLREANTAKQRHLQEVEEARNLAESQSRAKDEYLAMLGHELRNPLAAIHSAAALLRMDGVSETVRRRAQEVIERQSDQLSSLVDELLDSQRILSGKITLSKAPVDLADAVRHCYDSFEAQGIPGKYRVSLRLERAMIVADATRLNQMIANLVENAFKYTPEGGTIDISVKAEAGSAVFEIKDSGVGISPLLLSNIFETFVQGPVTNRAKGGIGMGLAVVRSLARQHDAQVSAESQGEGKGTTFHLRFPLLKVQAKAGVIERTKREQTSTKKILVIEDNKDARDLLCELLTAHGHLVSAAEDGLSGVQAAFAERPDLALIDIDLPDIQGYEVATRLRNDVRTKGLRMIAVTGYGQEADRIKALESGFDSHLKKPVKTDELMAAIMNA</sequence>
<dbReference type="Gene3D" id="3.40.50.2300">
    <property type="match status" value="1"/>
</dbReference>
<protein>
    <recommendedName>
        <fullName evidence="2">histidine kinase</fullName>
        <ecNumber evidence="2">2.7.13.3</ecNumber>
    </recommendedName>
</protein>
<dbReference type="InterPro" id="IPR005467">
    <property type="entry name" value="His_kinase_dom"/>
</dbReference>
<evidence type="ECO:0000256" key="6">
    <source>
        <dbReference type="SAM" id="Phobius"/>
    </source>
</evidence>
<evidence type="ECO:0000256" key="4">
    <source>
        <dbReference type="PROSITE-ProRule" id="PRU00169"/>
    </source>
</evidence>
<dbReference type="RefSeq" id="WP_326509666.1">
    <property type="nucleotide sequence ID" value="NZ_JAWIIV010000042.1"/>
</dbReference>
<dbReference type="SMART" id="SM00388">
    <property type="entry name" value="HisKA"/>
    <property type="match status" value="1"/>
</dbReference>
<dbReference type="Pfam" id="PF00512">
    <property type="entry name" value="HisKA"/>
    <property type="match status" value="1"/>
</dbReference>
<dbReference type="Pfam" id="PF02518">
    <property type="entry name" value="HATPase_c"/>
    <property type="match status" value="1"/>
</dbReference>
<dbReference type="SUPFAM" id="SSF52172">
    <property type="entry name" value="CheY-like"/>
    <property type="match status" value="1"/>
</dbReference>
<dbReference type="SMART" id="SM00387">
    <property type="entry name" value="HATPase_c"/>
    <property type="match status" value="1"/>
</dbReference>
<dbReference type="InterPro" id="IPR001789">
    <property type="entry name" value="Sig_transdc_resp-reg_receiver"/>
</dbReference>
<keyword evidence="9" id="KW-0067">ATP-binding</keyword>
<evidence type="ECO:0000259" key="7">
    <source>
        <dbReference type="PROSITE" id="PS50109"/>
    </source>
</evidence>
<organism evidence="9 10">
    <name type="scientific">Noviherbaspirillum album</name>
    <dbReference type="NCBI Taxonomy" id="3080276"/>
    <lineage>
        <taxon>Bacteria</taxon>
        <taxon>Pseudomonadati</taxon>
        <taxon>Pseudomonadota</taxon>
        <taxon>Betaproteobacteria</taxon>
        <taxon>Burkholderiales</taxon>
        <taxon>Oxalobacteraceae</taxon>
        <taxon>Noviherbaspirillum</taxon>
    </lineage>
</organism>
<keyword evidence="6" id="KW-0812">Transmembrane</keyword>
<keyword evidence="5" id="KW-0175">Coiled coil</keyword>
<dbReference type="SMART" id="SM00448">
    <property type="entry name" value="REC"/>
    <property type="match status" value="1"/>
</dbReference>
<name>A0ABU6JIN3_9BURK</name>
<keyword evidence="9" id="KW-0547">Nucleotide-binding</keyword>
<keyword evidence="3 4" id="KW-0597">Phosphoprotein</keyword>
<dbReference type="SUPFAM" id="SSF47384">
    <property type="entry name" value="Homodimeric domain of signal transducing histidine kinase"/>
    <property type="match status" value="1"/>
</dbReference>
<evidence type="ECO:0000256" key="5">
    <source>
        <dbReference type="SAM" id="Coils"/>
    </source>
</evidence>
<feature type="modified residue" description="4-aspartylphosphate" evidence="4">
    <location>
        <position position="658"/>
    </location>
</feature>
<gene>
    <name evidence="9" type="ORF">RY831_28175</name>
</gene>
<dbReference type="PRINTS" id="PR00344">
    <property type="entry name" value="BCTRLSENSOR"/>
</dbReference>
<keyword evidence="6" id="KW-1133">Transmembrane helix</keyword>
<accession>A0ABU6JIN3</accession>
<dbReference type="PANTHER" id="PTHR43547">
    <property type="entry name" value="TWO-COMPONENT HISTIDINE KINASE"/>
    <property type="match status" value="1"/>
</dbReference>
<dbReference type="PANTHER" id="PTHR43547:SF2">
    <property type="entry name" value="HYBRID SIGNAL TRANSDUCTION HISTIDINE KINASE C"/>
    <property type="match status" value="1"/>
</dbReference>
<evidence type="ECO:0000313" key="9">
    <source>
        <dbReference type="EMBL" id="MEC4723042.1"/>
    </source>
</evidence>
<feature type="transmembrane region" description="Helical" evidence="6">
    <location>
        <begin position="270"/>
        <end position="292"/>
    </location>
</feature>
<dbReference type="Gene3D" id="3.30.565.10">
    <property type="entry name" value="Histidine kinase-like ATPase, C-terminal domain"/>
    <property type="match status" value="1"/>
</dbReference>
<dbReference type="PROSITE" id="PS50110">
    <property type="entry name" value="RESPONSE_REGULATORY"/>
    <property type="match status" value="1"/>
</dbReference>
<reference evidence="9 10" key="1">
    <citation type="submission" date="2023-10" db="EMBL/GenBank/DDBJ databases">
        <title>Noviherbaspirillum sp. CPCC 100848 genome assembly.</title>
        <authorList>
            <person name="Li X.Y."/>
            <person name="Fang X.M."/>
        </authorList>
    </citation>
    <scope>NUCLEOTIDE SEQUENCE [LARGE SCALE GENOMIC DNA]</scope>
    <source>
        <strain evidence="9 10">CPCC 100848</strain>
    </source>
</reference>
<proteinExistence type="predicted"/>
<dbReference type="InterPro" id="IPR003661">
    <property type="entry name" value="HisK_dim/P_dom"/>
</dbReference>
<feature type="domain" description="Response regulatory" evidence="8">
    <location>
        <begin position="609"/>
        <end position="724"/>
    </location>
</feature>
<dbReference type="Gene3D" id="1.10.287.130">
    <property type="match status" value="1"/>
</dbReference>
<dbReference type="InterPro" id="IPR011006">
    <property type="entry name" value="CheY-like_superfamily"/>
</dbReference>
<evidence type="ECO:0000259" key="8">
    <source>
        <dbReference type="PROSITE" id="PS50110"/>
    </source>
</evidence>
<feature type="domain" description="Histidine kinase" evidence="7">
    <location>
        <begin position="374"/>
        <end position="589"/>
    </location>
</feature>
<dbReference type="PROSITE" id="PS50109">
    <property type="entry name" value="HIS_KIN"/>
    <property type="match status" value="1"/>
</dbReference>
<comment type="caution">
    <text evidence="9">The sequence shown here is derived from an EMBL/GenBank/DDBJ whole genome shotgun (WGS) entry which is preliminary data.</text>
</comment>
<evidence type="ECO:0000256" key="2">
    <source>
        <dbReference type="ARBA" id="ARBA00012438"/>
    </source>
</evidence>
<keyword evidence="6" id="KW-0472">Membrane</keyword>
<dbReference type="EMBL" id="JAWIIV010000042">
    <property type="protein sequence ID" value="MEC4723042.1"/>
    <property type="molecule type" value="Genomic_DNA"/>
</dbReference>
<dbReference type="Proteomes" id="UP001352263">
    <property type="component" value="Unassembled WGS sequence"/>
</dbReference>
<dbReference type="InterPro" id="IPR036890">
    <property type="entry name" value="HATPase_C_sf"/>
</dbReference>
<evidence type="ECO:0000313" key="10">
    <source>
        <dbReference type="Proteomes" id="UP001352263"/>
    </source>
</evidence>
<evidence type="ECO:0000256" key="3">
    <source>
        <dbReference type="ARBA" id="ARBA00022553"/>
    </source>
</evidence>
<keyword evidence="10" id="KW-1185">Reference proteome</keyword>
<dbReference type="CDD" id="cd00082">
    <property type="entry name" value="HisKA"/>
    <property type="match status" value="1"/>
</dbReference>
<feature type="transmembrane region" description="Helical" evidence="6">
    <location>
        <begin position="7"/>
        <end position="30"/>
    </location>
</feature>
<comment type="catalytic activity">
    <reaction evidence="1">
        <text>ATP + protein L-histidine = ADP + protein N-phospho-L-histidine.</text>
        <dbReference type="EC" id="2.7.13.3"/>
    </reaction>
</comment>
<dbReference type="CDD" id="cd18774">
    <property type="entry name" value="PDC2_HK_sensor"/>
    <property type="match status" value="1"/>
</dbReference>
<dbReference type="GO" id="GO:0005524">
    <property type="term" value="F:ATP binding"/>
    <property type="evidence" value="ECO:0007669"/>
    <property type="project" value="UniProtKB-KW"/>
</dbReference>